<dbReference type="Proteomes" id="UP000178448">
    <property type="component" value="Unassembled WGS sequence"/>
</dbReference>
<gene>
    <name evidence="1" type="ORF">A2Z33_06200</name>
</gene>
<dbReference type="GO" id="GO:0003677">
    <property type="term" value="F:DNA binding"/>
    <property type="evidence" value="ECO:0007669"/>
    <property type="project" value="InterPro"/>
</dbReference>
<sequence length="87" mass="9953">MSAKSDVINHLNLAKSLVDQGIEMISSGSKDRDVIQVAREAQRIIQKTNKLILEYHIKVCLRKLLKPGNTKEICREIETVYKYSQIP</sequence>
<accession>A0A1F5YXK4</accession>
<dbReference type="GO" id="GO:0046872">
    <property type="term" value="F:metal ion binding"/>
    <property type="evidence" value="ECO:0007669"/>
    <property type="project" value="InterPro"/>
</dbReference>
<dbReference type="InterPro" id="IPR038390">
    <property type="entry name" value="Metal_Tscrpt_repr_sf"/>
</dbReference>
<dbReference type="Gene3D" id="1.20.58.1000">
    <property type="entry name" value="Metal-sensitive repressor, helix protomer"/>
    <property type="match status" value="1"/>
</dbReference>
<evidence type="ECO:0000313" key="2">
    <source>
        <dbReference type="Proteomes" id="UP000178448"/>
    </source>
</evidence>
<dbReference type="EMBL" id="MFJD01000001">
    <property type="protein sequence ID" value="OGG04865.1"/>
    <property type="molecule type" value="Genomic_DNA"/>
</dbReference>
<evidence type="ECO:0000313" key="1">
    <source>
        <dbReference type="EMBL" id="OGG04865.1"/>
    </source>
</evidence>
<dbReference type="AlphaFoldDB" id="A0A1F5YXK4"/>
<proteinExistence type="predicted"/>
<name>A0A1F5YXK4_9BACT</name>
<dbReference type="STRING" id="1798374.A2Z33_06200"/>
<protein>
    <submittedName>
        <fullName evidence="1">Uncharacterized protein</fullName>
    </submittedName>
</protein>
<dbReference type="GO" id="GO:0045892">
    <property type="term" value="P:negative regulation of DNA-templated transcription"/>
    <property type="evidence" value="ECO:0007669"/>
    <property type="project" value="UniProtKB-ARBA"/>
</dbReference>
<comment type="caution">
    <text evidence="1">The sequence shown here is derived from an EMBL/GenBank/DDBJ whole genome shotgun (WGS) entry which is preliminary data.</text>
</comment>
<reference evidence="1 2" key="1">
    <citation type="journal article" date="2016" name="Nat. Commun.">
        <title>Thousands of microbial genomes shed light on interconnected biogeochemical processes in an aquifer system.</title>
        <authorList>
            <person name="Anantharaman K."/>
            <person name="Brown C.T."/>
            <person name="Hug L.A."/>
            <person name="Sharon I."/>
            <person name="Castelle C.J."/>
            <person name="Probst A.J."/>
            <person name="Thomas B.C."/>
            <person name="Singh A."/>
            <person name="Wilkins M.J."/>
            <person name="Karaoz U."/>
            <person name="Brodie E.L."/>
            <person name="Williams K.H."/>
            <person name="Hubbard S.S."/>
            <person name="Banfield J.F."/>
        </authorList>
    </citation>
    <scope>NUCLEOTIDE SEQUENCE [LARGE SCALE GENOMIC DNA]</scope>
</reference>
<organism evidence="1 2">
    <name type="scientific">Candidatus Gottesmanbacteria bacterium RBG_16_52_11</name>
    <dbReference type="NCBI Taxonomy" id="1798374"/>
    <lineage>
        <taxon>Bacteria</taxon>
        <taxon>Candidatus Gottesmaniibacteriota</taxon>
    </lineage>
</organism>